<dbReference type="KEGG" id="pft:JBW_00727"/>
<proteinExistence type="predicted"/>
<evidence type="ECO:0008006" key="3">
    <source>
        <dbReference type="Google" id="ProtNLM"/>
    </source>
</evidence>
<dbReference type="OrthoDB" id="1682925at2"/>
<accession>I8TS72</accession>
<evidence type="ECO:0000313" key="2">
    <source>
        <dbReference type="Proteomes" id="UP000005361"/>
    </source>
</evidence>
<dbReference type="AlphaFoldDB" id="I8TS72"/>
<dbReference type="STRING" id="1192197.JBW_00727"/>
<reference evidence="1 2" key="1">
    <citation type="journal article" date="2015" name="Genome Announc.">
        <title>Complete Genome Sequence of Pelosinus fermentans JBW45, a Member of a Remarkably Competitive Group of Negativicutes in the Firmicutes Phylum.</title>
        <authorList>
            <person name="De Leon K.B."/>
            <person name="Utturkar S.M."/>
            <person name="Camilleri L.B."/>
            <person name="Elias D.A."/>
            <person name="Arkin A.P."/>
            <person name="Fields M.W."/>
            <person name="Brown S.D."/>
            <person name="Wall J.D."/>
        </authorList>
    </citation>
    <scope>NUCLEOTIDE SEQUENCE [LARGE SCALE GENOMIC DNA]</scope>
    <source>
        <strain evidence="1 2">JBW45</strain>
    </source>
</reference>
<gene>
    <name evidence="1" type="ORF">JBW_00727</name>
</gene>
<dbReference type="RefSeq" id="WP_007959176.1">
    <property type="nucleotide sequence ID" value="NZ_CP010978.1"/>
</dbReference>
<protein>
    <recommendedName>
        <fullName evidence="3">CheA signal transduction histidine kinase</fullName>
    </recommendedName>
</protein>
<sequence length="141" mass="16239">MELVSEKQFNELGTLLDDMKEYLCKFEKNCQQLPIEFHEADRSQALETLTQIMEGLNYYQKLVKSAAVLLTIDLSEVLYKDVSVASLLEQLCQIFASILEAAENEDYSLLTDIIEYDLIPAISISHELLVILQERYEERAI</sequence>
<dbReference type="Proteomes" id="UP000005361">
    <property type="component" value="Chromosome"/>
</dbReference>
<organism evidence="1 2">
    <name type="scientific">Pelosinus fermentans JBW45</name>
    <dbReference type="NCBI Taxonomy" id="1192197"/>
    <lineage>
        <taxon>Bacteria</taxon>
        <taxon>Bacillati</taxon>
        <taxon>Bacillota</taxon>
        <taxon>Negativicutes</taxon>
        <taxon>Selenomonadales</taxon>
        <taxon>Sporomusaceae</taxon>
        <taxon>Pelosinus</taxon>
    </lineage>
</organism>
<name>I8TS72_9FIRM</name>
<evidence type="ECO:0000313" key="1">
    <source>
        <dbReference type="EMBL" id="AJQ26079.1"/>
    </source>
</evidence>
<dbReference type="EMBL" id="CP010978">
    <property type="protein sequence ID" value="AJQ26079.1"/>
    <property type="molecule type" value="Genomic_DNA"/>
</dbReference>
<dbReference type="HOGENOM" id="CLU_1823527_0_0_9"/>
<reference evidence="2" key="2">
    <citation type="submission" date="2015-02" db="EMBL/GenBank/DDBJ databases">
        <title>Complete Genome Sequence of Pelosinus fermentans JBW45.</title>
        <authorList>
            <person name="De Leon K.B."/>
            <person name="Utturkar S.M."/>
            <person name="Camilleri L.B."/>
            <person name="Arkin A.P."/>
            <person name="Fields M.W."/>
            <person name="Brown S.D."/>
            <person name="Wall J.D."/>
        </authorList>
    </citation>
    <scope>NUCLEOTIDE SEQUENCE [LARGE SCALE GENOMIC DNA]</scope>
    <source>
        <strain evidence="2">JBW45</strain>
    </source>
</reference>